<dbReference type="Pfam" id="PF14521">
    <property type="entry name" value="Aspzincin_M35"/>
    <property type="match status" value="1"/>
</dbReference>
<comment type="caution">
    <text evidence="17">The sequence shown here is derived from an EMBL/GenBank/DDBJ whole genome shotgun (WGS) entry which is preliminary data.</text>
</comment>
<dbReference type="EMBL" id="JBAWTH010000211">
    <property type="protein sequence ID" value="KAL2272859.1"/>
    <property type="molecule type" value="Genomic_DNA"/>
</dbReference>
<keyword evidence="11" id="KW-0378">Hydrolase</keyword>
<keyword evidence="13" id="KW-0482">Metalloprotease</keyword>
<dbReference type="PROSITE" id="PS51257">
    <property type="entry name" value="PROKAR_LIPOPROTEIN"/>
    <property type="match status" value="1"/>
</dbReference>
<dbReference type="Proteomes" id="UP001600888">
    <property type="component" value="Unassembled WGS sequence"/>
</dbReference>
<evidence type="ECO:0000256" key="7">
    <source>
        <dbReference type="ARBA" id="ARBA00022670"/>
    </source>
</evidence>
<evidence type="ECO:0000256" key="15">
    <source>
        <dbReference type="SAM" id="SignalP"/>
    </source>
</evidence>
<evidence type="ECO:0000256" key="9">
    <source>
        <dbReference type="ARBA" id="ARBA00022723"/>
    </source>
</evidence>
<evidence type="ECO:0000256" key="5">
    <source>
        <dbReference type="ARBA" id="ARBA00012431"/>
    </source>
</evidence>
<dbReference type="CDD" id="cd11008">
    <property type="entry name" value="M35_deuterolysin_like"/>
    <property type="match status" value="1"/>
</dbReference>
<evidence type="ECO:0000256" key="12">
    <source>
        <dbReference type="ARBA" id="ARBA00022833"/>
    </source>
</evidence>
<feature type="signal peptide" evidence="15">
    <location>
        <begin position="1"/>
        <end position="17"/>
    </location>
</feature>
<dbReference type="InterPro" id="IPR001384">
    <property type="entry name" value="Peptidase_M35"/>
</dbReference>
<keyword evidence="10 15" id="KW-0732">Signal</keyword>
<comment type="similarity">
    <text evidence="4">Belongs to the peptidase M35 family.</text>
</comment>
<dbReference type="SUPFAM" id="SSF55486">
    <property type="entry name" value="Metalloproteases ('zincins'), catalytic domain"/>
    <property type="match status" value="1"/>
</dbReference>
<proteinExistence type="inferred from homology"/>
<keyword evidence="8" id="KW-0165">Cleavage on pair of basic residues</keyword>
<comment type="cofactor">
    <cofactor evidence="2">
        <name>Zn(2+)</name>
        <dbReference type="ChEBI" id="CHEBI:29105"/>
    </cofactor>
</comment>
<evidence type="ECO:0000256" key="14">
    <source>
        <dbReference type="ARBA" id="ARBA00023145"/>
    </source>
</evidence>
<dbReference type="Gene3D" id="3.40.390.10">
    <property type="entry name" value="Collagenase (Catalytic Domain)"/>
    <property type="match status" value="1"/>
</dbReference>
<feature type="chain" id="PRO_5047485165" description="deuterolysin" evidence="15">
    <location>
        <begin position="18"/>
        <end position="362"/>
    </location>
</feature>
<evidence type="ECO:0000256" key="13">
    <source>
        <dbReference type="ARBA" id="ARBA00023049"/>
    </source>
</evidence>
<evidence type="ECO:0000256" key="2">
    <source>
        <dbReference type="ARBA" id="ARBA00001947"/>
    </source>
</evidence>
<dbReference type="Gene3D" id="2.60.40.2970">
    <property type="match status" value="1"/>
</dbReference>
<accession>A0ABR4DR36</accession>
<keyword evidence="18" id="KW-1185">Reference proteome</keyword>
<dbReference type="PRINTS" id="PR00768">
    <property type="entry name" value="DEUTEROLYSIN"/>
</dbReference>
<evidence type="ECO:0000256" key="8">
    <source>
        <dbReference type="ARBA" id="ARBA00022685"/>
    </source>
</evidence>
<dbReference type="SMART" id="SM01351">
    <property type="entry name" value="Aspzincin_M35"/>
    <property type="match status" value="1"/>
</dbReference>
<keyword evidence="9" id="KW-0479">Metal-binding</keyword>
<dbReference type="InterPro" id="IPR029463">
    <property type="entry name" value="Lys_MEP"/>
</dbReference>
<evidence type="ECO:0000313" key="18">
    <source>
        <dbReference type="Proteomes" id="UP001600888"/>
    </source>
</evidence>
<evidence type="ECO:0000256" key="3">
    <source>
        <dbReference type="ARBA" id="ARBA00004613"/>
    </source>
</evidence>
<name>A0ABR4DR36_9PEZI</name>
<organism evidence="17 18">
    <name type="scientific">Diaporthe vaccinii</name>
    <dbReference type="NCBI Taxonomy" id="105482"/>
    <lineage>
        <taxon>Eukaryota</taxon>
        <taxon>Fungi</taxon>
        <taxon>Dikarya</taxon>
        <taxon>Ascomycota</taxon>
        <taxon>Pezizomycotina</taxon>
        <taxon>Sordariomycetes</taxon>
        <taxon>Sordariomycetidae</taxon>
        <taxon>Diaporthales</taxon>
        <taxon>Diaporthaceae</taxon>
        <taxon>Diaporthe</taxon>
        <taxon>Diaporthe eres species complex</taxon>
    </lineage>
</organism>
<keyword evidence="14" id="KW-0865">Zymogen</keyword>
<protein>
    <recommendedName>
        <fullName evidence="5">deuterolysin</fullName>
        <ecNumber evidence="5">3.4.24.39</ecNumber>
    </recommendedName>
</protein>
<keyword evidence="7" id="KW-0645">Protease</keyword>
<dbReference type="EC" id="3.4.24.39" evidence="5"/>
<evidence type="ECO:0000313" key="17">
    <source>
        <dbReference type="EMBL" id="KAL2272859.1"/>
    </source>
</evidence>
<evidence type="ECO:0000256" key="4">
    <source>
        <dbReference type="ARBA" id="ARBA00010279"/>
    </source>
</evidence>
<dbReference type="PANTHER" id="PTHR37016:SF5">
    <property type="entry name" value="DEUTEROLYSIN"/>
    <property type="match status" value="1"/>
</dbReference>
<dbReference type="PANTHER" id="PTHR37016">
    <property type="match status" value="1"/>
</dbReference>
<keyword evidence="12" id="KW-0862">Zinc</keyword>
<comment type="catalytic activity">
    <reaction evidence="1">
        <text>Preferential cleavage of bonds with hydrophobic residues in P1'. Also 3-Asn-|-Gln-4 and 8-Gly-|-Ser-9 bonds in insulin B chain.</text>
        <dbReference type="EC" id="3.4.24.39"/>
    </reaction>
</comment>
<evidence type="ECO:0000256" key="1">
    <source>
        <dbReference type="ARBA" id="ARBA00001187"/>
    </source>
</evidence>
<sequence length="362" mass="38079">MIAKALPFALLAGAASAACPLSVEITDSESHVVNVAVTNTGSETISVFKGNTVFSDHATKDLLVADAESCLTGVDGNALPFEGVYVNYKKTGLAASSFQQIEAGQTVTVPVNAAKSYKLDGVSQAKVTAIQGFRYAEGTEAPSSFTDLAACEDVTSGEVEVTPDQTTVAEQHISHKRELPATSRIQRRSITYSSCSTSQTSTLKTSVSDAISMASAAYTAAGTAADYFTTWFISTSNEAKVRTIYNDVANVQTTSPKISCTDTYSDCTSGDALLYTVPSDNVIVPCPNNGFWDFPELASQCSGDDYDKAGSILHEMTHLYGTDDWAYGPDAAKALSATKAAANADTYEMYAESVRLGGCTTG</sequence>
<gene>
    <name evidence="17" type="ORF">FJTKL_05928</name>
</gene>
<keyword evidence="6" id="KW-0964">Secreted</keyword>
<reference evidence="17 18" key="1">
    <citation type="submission" date="2024-03" db="EMBL/GenBank/DDBJ databases">
        <title>A high-quality draft genome sequence of Diaporthe vaccinii, a causative agent of upright dieback and viscid rot disease in cranberry plants.</title>
        <authorList>
            <person name="Sarrasin M."/>
            <person name="Lang B.F."/>
            <person name="Burger G."/>
        </authorList>
    </citation>
    <scope>NUCLEOTIDE SEQUENCE [LARGE SCALE GENOMIC DNA]</scope>
    <source>
        <strain evidence="17 18">IS7</strain>
    </source>
</reference>
<evidence type="ECO:0000256" key="11">
    <source>
        <dbReference type="ARBA" id="ARBA00022801"/>
    </source>
</evidence>
<feature type="domain" description="Lysine-specific metallo-endopeptidase" evidence="16">
    <location>
        <begin position="217"/>
        <end position="352"/>
    </location>
</feature>
<evidence type="ECO:0000256" key="6">
    <source>
        <dbReference type="ARBA" id="ARBA00022525"/>
    </source>
</evidence>
<evidence type="ECO:0000256" key="10">
    <source>
        <dbReference type="ARBA" id="ARBA00022729"/>
    </source>
</evidence>
<evidence type="ECO:0000259" key="16">
    <source>
        <dbReference type="SMART" id="SM01351"/>
    </source>
</evidence>
<comment type="subcellular location">
    <subcellularLocation>
        <location evidence="3">Secreted</location>
    </subcellularLocation>
</comment>
<dbReference type="InterPro" id="IPR024079">
    <property type="entry name" value="MetalloPept_cat_dom_sf"/>
</dbReference>
<dbReference type="InterPro" id="IPR050414">
    <property type="entry name" value="Fungal_M35_metalloproteases"/>
</dbReference>